<dbReference type="AlphaFoldDB" id="A0A0E9WLT3"/>
<organism evidence="1">
    <name type="scientific">Anguilla anguilla</name>
    <name type="common">European freshwater eel</name>
    <name type="synonym">Muraena anguilla</name>
    <dbReference type="NCBI Taxonomy" id="7936"/>
    <lineage>
        <taxon>Eukaryota</taxon>
        <taxon>Metazoa</taxon>
        <taxon>Chordata</taxon>
        <taxon>Craniata</taxon>
        <taxon>Vertebrata</taxon>
        <taxon>Euteleostomi</taxon>
        <taxon>Actinopterygii</taxon>
        <taxon>Neopterygii</taxon>
        <taxon>Teleostei</taxon>
        <taxon>Anguilliformes</taxon>
        <taxon>Anguillidae</taxon>
        <taxon>Anguilla</taxon>
    </lineage>
</organism>
<reference evidence="1" key="1">
    <citation type="submission" date="2014-11" db="EMBL/GenBank/DDBJ databases">
        <authorList>
            <person name="Amaro Gonzalez C."/>
        </authorList>
    </citation>
    <scope>NUCLEOTIDE SEQUENCE</scope>
</reference>
<name>A0A0E9WLT3_ANGAN</name>
<accession>A0A0E9WLT3</accession>
<reference evidence="1" key="2">
    <citation type="journal article" date="2015" name="Fish Shellfish Immunol.">
        <title>Early steps in the European eel (Anguilla anguilla)-Vibrio vulnificus interaction in the gills: Role of the RtxA13 toxin.</title>
        <authorList>
            <person name="Callol A."/>
            <person name="Pajuelo D."/>
            <person name="Ebbesson L."/>
            <person name="Teles M."/>
            <person name="MacKenzie S."/>
            <person name="Amaro C."/>
        </authorList>
    </citation>
    <scope>NUCLEOTIDE SEQUENCE</scope>
</reference>
<evidence type="ECO:0000313" key="1">
    <source>
        <dbReference type="EMBL" id="JAH91292.1"/>
    </source>
</evidence>
<proteinExistence type="predicted"/>
<dbReference type="EMBL" id="GBXM01017285">
    <property type="protein sequence ID" value="JAH91292.1"/>
    <property type="molecule type" value="Transcribed_RNA"/>
</dbReference>
<protein>
    <submittedName>
        <fullName evidence="1">Uncharacterized protein</fullName>
    </submittedName>
</protein>
<sequence>MQHLTDTHLSSVMLVKTEHEESQLQATLTQVASRENYSRLK</sequence>